<protein>
    <submittedName>
        <fullName evidence="12">ATP-binding cassette domain-containing protein</fullName>
    </submittedName>
</protein>
<dbReference type="GO" id="GO:0008233">
    <property type="term" value="F:peptidase activity"/>
    <property type="evidence" value="ECO:0007669"/>
    <property type="project" value="InterPro"/>
</dbReference>
<dbReference type="Pfam" id="PF00005">
    <property type="entry name" value="ABC_tran"/>
    <property type="match status" value="1"/>
</dbReference>
<evidence type="ECO:0000256" key="8">
    <source>
        <dbReference type="SAM" id="Phobius"/>
    </source>
</evidence>
<dbReference type="Proteomes" id="UP000318055">
    <property type="component" value="Chromosome"/>
</dbReference>
<evidence type="ECO:0000256" key="7">
    <source>
        <dbReference type="SAM" id="MobiDB-lite"/>
    </source>
</evidence>
<dbReference type="GO" id="GO:0140359">
    <property type="term" value="F:ABC-type transporter activity"/>
    <property type="evidence" value="ECO:0007669"/>
    <property type="project" value="InterPro"/>
</dbReference>
<dbReference type="InterPro" id="IPR027417">
    <property type="entry name" value="P-loop_NTPase"/>
</dbReference>
<proteinExistence type="predicted"/>
<dbReference type="KEGG" id="ssua:FPZ54_00785"/>
<evidence type="ECO:0000259" key="11">
    <source>
        <dbReference type="PROSITE" id="PS50990"/>
    </source>
</evidence>
<keyword evidence="4 12" id="KW-0067">ATP-binding</keyword>
<gene>
    <name evidence="12" type="ORF">FPZ54_00785</name>
</gene>
<dbReference type="PANTHER" id="PTHR24221:SF606">
    <property type="entry name" value="COLICIN V SECRETION-PROCESSING ATP-BINDING PROTEIN"/>
    <property type="match status" value="1"/>
</dbReference>
<dbReference type="SMART" id="SM00382">
    <property type="entry name" value="AAA"/>
    <property type="match status" value="1"/>
</dbReference>
<dbReference type="AlphaFoldDB" id="A0A518RB83"/>
<dbReference type="OrthoDB" id="9787557at2"/>
<dbReference type="GO" id="GO:0016887">
    <property type="term" value="F:ATP hydrolysis activity"/>
    <property type="evidence" value="ECO:0007669"/>
    <property type="project" value="InterPro"/>
</dbReference>
<dbReference type="Pfam" id="PF00664">
    <property type="entry name" value="ABC_membrane"/>
    <property type="match status" value="1"/>
</dbReference>
<dbReference type="GO" id="GO:0005886">
    <property type="term" value="C:plasma membrane"/>
    <property type="evidence" value="ECO:0007669"/>
    <property type="project" value="UniProtKB-SubCell"/>
</dbReference>
<feature type="domain" description="ABC transporter" evidence="9">
    <location>
        <begin position="492"/>
        <end position="720"/>
    </location>
</feature>
<comment type="subcellular location">
    <subcellularLocation>
        <location evidence="1">Cell membrane</location>
        <topology evidence="1">Multi-pass membrane protein</topology>
    </subcellularLocation>
</comment>
<accession>A0A518RB83</accession>
<keyword evidence="5 8" id="KW-1133">Transmembrane helix</keyword>
<feature type="domain" description="Peptidase C39" evidence="11">
    <location>
        <begin position="30"/>
        <end position="149"/>
    </location>
</feature>
<evidence type="ECO:0000259" key="9">
    <source>
        <dbReference type="PROSITE" id="PS50893"/>
    </source>
</evidence>
<evidence type="ECO:0000256" key="2">
    <source>
        <dbReference type="ARBA" id="ARBA00022692"/>
    </source>
</evidence>
<evidence type="ECO:0000256" key="1">
    <source>
        <dbReference type="ARBA" id="ARBA00004651"/>
    </source>
</evidence>
<feature type="transmembrane region" description="Helical" evidence="8">
    <location>
        <begin position="318"/>
        <end position="337"/>
    </location>
</feature>
<dbReference type="InterPro" id="IPR005074">
    <property type="entry name" value="Peptidase_C39"/>
</dbReference>
<dbReference type="InterPro" id="IPR039421">
    <property type="entry name" value="Type_1_exporter"/>
</dbReference>
<feature type="domain" description="ABC transmembrane type-1" evidence="10">
    <location>
        <begin position="189"/>
        <end position="456"/>
    </location>
</feature>
<evidence type="ECO:0000256" key="6">
    <source>
        <dbReference type="ARBA" id="ARBA00023136"/>
    </source>
</evidence>
<keyword evidence="3" id="KW-0547">Nucleotide-binding</keyword>
<feature type="compositionally biased region" description="Polar residues" evidence="7">
    <location>
        <begin position="699"/>
        <end position="708"/>
    </location>
</feature>
<feature type="transmembrane region" description="Helical" evidence="8">
    <location>
        <begin position="294"/>
        <end position="312"/>
    </location>
</feature>
<dbReference type="PROSITE" id="PS50893">
    <property type="entry name" value="ABC_TRANSPORTER_2"/>
    <property type="match status" value="1"/>
</dbReference>
<keyword evidence="13" id="KW-1185">Reference proteome</keyword>
<dbReference type="Gene3D" id="1.20.1560.10">
    <property type="entry name" value="ABC transporter type 1, transmembrane domain"/>
    <property type="match status" value="1"/>
</dbReference>
<organism evidence="12 13">
    <name type="scientific">Sphingomonas suaedae</name>
    <dbReference type="NCBI Taxonomy" id="2599297"/>
    <lineage>
        <taxon>Bacteria</taxon>
        <taxon>Pseudomonadati</taxon>
        <taxon>Pseudomonadota</taxon>
        <taxon>Alphaproteobacteria</taxon>
        <taxon>Sphingomonadales</taxon>
        <taxon>Sphingomonadaceae</taxon>
        <taxon>Sphingomonas</taxon>
    </lineage>
</organism>
<dbReference type="GO" id="GO:0034040">
    <property type="term" value="F:ATPase-coupled lipid transmembrane transporter activity"/>
    <property type="evidence" value="ECO:0007669"/>
    <property type="project" value="TreeGrafter"/>
</dbReference>
<feature type="region of interest" description="Disordered" evidence="7">
    <location>
        <begin position="699"/>
        <end position="726"/>
    </location>
</feature>
<dbReference type="Gene3D" id="3.90.70.10">
    <property type="entry name" value="Cysteine proteinases"/>
    <property type="match status" value="1"/>
</dbReference>
<dbReference type="PROSITE" id="PS00211">
    <property type="entry name" value="ABC_TRANSPORTER_1"/>
    <property type="match status" value="1"/>
</dbReference>
<evidence type="ECO:0000313" key="13">
    <source>
        <dbReference type="Proteomes" id="UP000318055"/>
    </source>
</evidence>
<dbReference type="InterPro" id="IPR003593">
    <property type="entry name" value="AAA+_ATPase"/>
</dbReference>
<feature type="transmembrane region" description="Helical" evidence="8">
    <location>
        <begin position="216"/>
        <end position="238"/>
    </location>
</feature>
<feature type="transmembrane region" description="Helical" evidence="8">
    <location>
        <begin position="183"/>
        <end position="204"/>
    </location>
</feature>
<keyword evidence="2 8" id="KW-0812">Transmembrane</keyword>
<evidence type="ECO:0000259" key="10">
    <source>
        <dbReference type="PROSITE" id="PS50929"/>
    </source>
</evidence>
<dbReference type="InterPro" id="IPR011527">
    <property type="entry name" value="ABC1_TM_dom"/>
</dbReference>
<evidence type="ECO:0000256" key="5">
    <source>
        <dbReference type="ARBA" id="ARBA00022989"/>
    </source>
</evidence>
<dbReference type="PROSITE" id="PS50929">
    <property type="entry name" value="ABC_TM1F"/>
    <property type="match status" value="1"/>
</dbReference>
<dbReference type="EMBL" id="CP042239">
    <property type="protein sequence ID" value="QDX24706.1"/>
    <property type="molecule type" value="Genomic_DNA"/>
</dbReference>
<name>A0A518RB83_9SPHN</name>
<evidence type="ECO:0000313" key="12">
    <source>
        <dbReference type="EMBL" id="QDX24706.1"/>
    </source>
</evidence>
<dbReference type="GO" id="GO:0005524">
    <property type="term" value="F:ATP binding"/>
    <property type="evidence" value="ECO:0007669"/>
    <property type="project" value="UniProtKB-KW"/>
</dbReference>
<dbReference type="SUPFAM" id="SSF52540">
    <property type="entry name" value="P-loop containing nucleoside triphosphate hydrolases"/>
    <property type="match status" value="1"/>
</dbReference>
<dbReference type="SUPFAM" id="SSF90123">
    <property type="entry name" value="ABC transporter transmembrane region"/>
    <property type="match status" value="1"/>
</dbReference>
<dbReference type="InterPro" id="IPR036640">
    <property type="entry name" value="ABC1_TM_sf"/>
</dbReference>
<dbReference type="InterPro" id="IPR017871">
    <property type="entry name" value="ABC_transporter-like_CS"/>
</dbReference>
<evidence type="ECO:0000256" key="3">
    <source>
        <dbReference type="ARBA" id="ARBA00022741"/>
    </source>
</evidence>
<reference evidence="12 13" key="1">
    <citation type="submission" date="2019-07" db="EMBL/GenBank/DDBJ databases">
        <title>Sphingomonas alkalisoli sp. nov., isolated from rhizosphere soil of Suaedae salsa.</title>
        <authorList>
            <person name="Zhang H."/>
            <person name="Xu L."/>
            <person name="Zhang J.-X."/>
            <person name="Sun J.-Q."/>
        </authorList>
    </citation>
    <scope>NUCLEOTIDE SEQUENCE [LARGE SCALE GENOMIC DNA]</scope>
    <source>
        <strain evidence="12 13">XS-10</strain>
    </source>
</reference>
<dbReference type="Pfam" id="PF03412">
    <property type="entry name" value="Peptidase_C39"/>
    <property type="match status" value="1"/>
</dbReference>
<dbReference type="PANTHER" id="PTHR24221">
    <property type="entry name" value="ATP-BINDING CASSETTE SUB-FAMILY B"/>
    <property type="match status" value="1"/>
</dbReference>
<dbReference type="PROSITE" id="PS50990">
    <property type="entry name" value="PEPTIDASE_C39"/>
    <property type="match status" value="1"/>
</dbReference>
<dbReference type="Gene3D" id="3.40.50.300">
    <property type="entry name" value="P-loop containing nucleotide triphosphate hydrolases"/>
    <property type="match status" value="1"/>
</dbReference>
<sequence>MVRLKRVGSTIANIPWALAAVRRRPLVEPQSELADCGYVAISAVLARFGRPTTLVEIKNRLGTTSRGLDLRQVRDGIRSFGYAADVIFFDTARPESYPTPGALLLKQGHYVVLESRRGSRFNVYDPQTGWSFRTHASLKRLSHGFGILVDASAPSKVSANCRTQHAPRLGAHWKMSSASVSRLLTLFGVSQIMALALPLISMQLIDNSASLGAASFGYKVLIGYAVITIASLFATFFAEVTDWKARKTLLGLGTRHAAAAIIAKPAPWFENNSSTAIAGKVRAMNSYLINQVEAYRSFGTAIVSFVAGVLVLTLTSPWLAVPSLCSLAVISLFGLLFSDLQRANLATVVETSQRRENFLMETLAQIPTIRRSASPARAKARFVALSKSATLAEGKGQVIRGWKAATTNLLKSAETLIFVSWAAALMGEGRYTIGAFVALGVYKDLFTSSVGSLIHLKFQQREARTHVLRCLDLIPHAPSDPPATVSVDKGFISLNSVSFSYGSLDRVILDRISLDAEPGQCVLIRGASGSGKSTLAKILVGLHRPNSGVITVDGQPFTGSAIGMDAVLQSDRLISGSIRDNIVFYRNNLSDEDIGEALQLVELQEFVKSLPMGILTPVSEKTVGMSGGQRQRILLARAIIGDPKILVLDEATASLSVDMEDRILNRIKRASRTLVVISHRPEVWKHADRTYVMREDGSIESQSITPNPGVSEFDTDTADVACAPGK</sequence>
<dbReference type="InterPro" id="IPR003439">
    <property type="entry name" value="ABC_transporter-like_ATP-bd"/>
</dbReference>
<keyword evidence="6 8" id="KW-0472">Membrane</keyword>
<evidence type="ECO:0000256" key="4">
    <source>
        <dbReference type="ARBA" id="ARBA00022840"/>
    </source>
</evidence>
<dbReference type="GO" id="GO:0006508">
    <property type="term" value="P:proteolysis"/>
    <property type="evidence" value="ECO:0007669"/>
    <property type="project" value="InterPro"/>
</dbReference>